<accession>G2PPW5</accession>
<dbReference type="STRING" id="886377.Murru_2505"/>
<dbReference type="OrthoDB" id="1164928at2"/>
<proteinExistence type="predicted"/>
<keyword evidence="3" id="KW-1185">Reference proteome</keyword>
<dbReference type="RefSeq" id="WP_014033824.1">
    <property type="nucleotide sequence ID" value="NC_015945.1"/>
</dbReference>
<keyword evidence="1" id="KW-0812">Transmembrane</keyword>
<evidence type="ECO:0000313" key="3">
    <source>
        <dbReference type="Proteomes" id="UP000008908"/>
    </source>
</evidence>
<evidence type="ECO:0000256" key="1">
    <source>
        <dbReference type="SAM" id="Phobius"/>
    </source>
</evidence>
<keyword evidence="1" id="KW-1133">Transmembrane helix</keyword>
<dbReference type="KEGG" id="mrs:Murru_2505"/>
<sequence>MEDKVFKKIMMQSEMATSEGFTDELMKKLASRKAERPTLIQIALRPALWGLVVVGMAVLVILFLVPMSSFTVLEMVEMGKTPLMVGFIFLFLAAVNHLLRLSQNVESYNQLAKQ</sequence>
<gene>
    <name evidence="2" type="ordered locus">Murru_2505</name>
</gene>
<reference evidence="3" key="1">
    <citation type="submission" date="2011-08" db="EMBL/GenBank/DDBJ databases">
        <title>The complete genome of Muricauda ruestringensis DSM 13258.</title>
        <authorList>
            <person name="Lucas S."/>
            <person name="Han J."/>
            <person name="Lapidus A."/>
            <person name="Bruce D."/>
            <person name="Goodwin L."/>
            <person name="Pitluck S."/>
            <person name="Peters L."/>
            <person name="Kyrpides N."/>
            <person name="Mavromatis K."/>
            <person name="Ivanova N."/>
            <person name="Ovchinnikova G."/>
            <person name="Teshima H."/>
            <person name="Detter J.C."/>
            <person name="Tapia R."/>
            <person name="Han C."/>
            <person name="Land M."/>
            <person name="Hauser L."/>
            <person name="Markowitz V."/>
            <person name="Cheng J.-F."/>
            <person name="Hugenholtz P."/>
            <person name="Woyke T."/>
            <person name="Wu D."/>
            <person name="Spring S."/>
            <person name="Schroeder M."/>
            <person name="Brambilla E."/>
            <person name="Klenk H.-P."/>
            <person name="Eisen J.A."/>
        </authorList>
    </citation>
    <scope>NUCLEOTIDE SEQUENCE [LARGE SCALE GENOMIC DNA]</scope>
    <source>
        <strain evidence="3">DSM 13258 / LMG 19739 / B1</strain>
    </source>
</reference>
<dbReference type="Proteomes" id="UP000008908">
    <property type="component" value="Chromosome"/>
</dbReference>
<feature type="transmembrane region" description="Helical" evidence="1">
    <location>
        <begin position="83"/>
        <end position="99"/>
    </location>
</feature>
<protein>
    <submittedName>
        <fullName evidence="2">Uncharacterized protein</fullName>
    </submittedName>
</protein>
<organism evidence="2 3">
    <name type="scientific">Allomuricauda ruestringensis (strain DSM 13258 / CIP 107369 / LMG 19739 / B1)</name>
    <name type="common">Muricauda ruestringensis</name>
    <dbReference type="NCBI Taxonomy" id="886377"/>
    <lineage>
        <taxon>Bacteria</taxon>
        <taxon>Pseudomonadati</taxon>
        <taxon>Bacteroidota</taxon>
        <taxon>Flavobacteriia</taxon>
        <taxon>Flavobacteriales</taxon>
        <taxon>Flavobacteriaceae</taxon>
        <taxon>Flagellimonas</taxon>
    </lineage>
</organism>
<name>G2PPW5_ALLRU</name>
<reference evidence="2 3" key="2">
    <citation type="journal article" date="2012" name="Stand. Genomic Sci.">
        <title>Complete genome sequence of the facultatively anaerobic, appendaged bacterium Muricauda ruestringensis type strain (B1(T)).</title>
        <authorList>
            <person name="Huntemann M."/>
            <person name="Teshima H."/>
            <person name="Lapidus A."/>
            <person name="Nolan M."/>
            <person name="Lucas S."/>
            <person name="Hammon N."/>
            <person name="Deshpande S."/>
            <person name="Cheng J.F."/>
            <person name="Tapia R."/>
            <person name="Goodwin L.A."/>
            <person name="Pitluck S."/>
            <person name="Liolios K."/>
            <person name="Pagani I."/>
            <person name="Ivanova N."/>
            <person name="Mavromatis K."/>
            <person name="Mikhailova N."/>
            <person name="Pati A."/>
            <person name="Chen A."/>
            <person name="Palaniappan K."/>
            <person name="Land M."/>
            <person name="Hauser L."/>
            <person name="Pan C."/>
            <person name="Brambilla E.M."/>
            <person name="Rohde M."/>
            <person name="Spring S."/>
            <person name="Goker M."/>
            <person name="Detter J.C."/>
            <person name="Bristow J."/>
            <person name="Eisen J.A."/>
            <person name="Markowitz V."/>
            <person name="Hugenholtz P."/>
            <person name="Kyrpides N.C."/>
            <person name="Klenk H.P."/>
            <person name="Woyke T."/>
        </authorList>
    </citation>
    <scope>NUCLEOTIDE SEQUENCE [LARGE SCALE GENOMIC DNA]</scope>
    <source>
        <strain evidence="3">DSM 13258 / LMG 19739 / B1</strain>
    </source>
</reference>
<dbReference type="AlphaFoldDB" id="G2PPW5"/>
<evidence type="ECO:0000313" key="2">
    <source>
        <dbReference type="EMBL" id="AEM71543.1"/>
    </source>
</evidence>
<feature type="transmembrane region" description="Helical" evidence="1">
    <location>
        <begin position="42"/>
        <end position="63"/>
    </location>
</feature>
<dbReference type="HOGENOM" id="CLU_2118313_0_0_10"/>
<keyword evidence="1" id="KW-0472">Membrane</keyword>
<dbReference type="EMBL" id="CP002999">
    <property type="protein sequence ID" value="AEM71543.1"/>
    <property type="molecule type" value="Genomic_DNA"/>
</dbReference>